<protein>
    <submittedName>
        <fullName evidence="2">F-box and associated interaction domain protein, putative</fullName>
    </submittedName>
</protein>
<dbReference type="InterPro" id="IPR001810">
    <property type="entry name" value="F-box_dom"/>
</dbReference>
<keyword evidence="4" id="KW-1185">Reference proteome</keyword>
<dbReference type="InterPro" id="IPR036047">
    <property type="entry name" value="F-box-like_dom_sf"/>
</dbReference>
<dbReference type="HOGENOM" id="CLU_139988_0_0_1"/>
<dbReference type="PaxDb" id="3880-AET03605"/>
<feature type="domain" description="F-box" evidence="1">
    <location>
        <begin position="12"/>
        <end position="46"/>
    </location>
</feature>
<dbReference type="Pfam" id="PF00646">
    <property type="entry name" value="F-box"/>
    <property type="match status" value="1"/>
</dbReference>
<gene>
    <name evidence="2" type="ordered locus">MTR_8g073570</name>
</gene>
<dbReference type="SUPFAM" id="SSF81383">
    <property type="entry name" value="F-box domain"/>
    <property type="match status" value="1"/>
</dbReference>
<name>G7L9D7_MEDTR</name>
<evidence type="ECO:0000313" key="2">
    <source>
        <dbReference type="EMBL" id="AET03605.1"/>
    </source>
</evidence>
<evidence type="ECO:0000313" key="4">
    <source>
        <dbReference type="Proteomes" id="UP000002051"/>
    </source>
</evidence>
<accession>G7L9D7</accession>
<dbReference type="EnsemblPlants" id="AET03605">
    <property type="protein sequence ID" value="AET03605"/>
    <property type="gene ID" value="MTR_8g073570"/>
</dbReference>
<organism evidence="2 4">
    <name type="scientific">Medicago truncatula</name>
    <name type="common">Barrel medic</name>
    <name type="synonym">Medicago tribuloides</name>
    <dbReference type="NCBI Taxonomy" id="3880"/>
    <lineage>
        <taxon>Eukaryota</taxon>
        <taxon>Viridiplantae</taxon>
        <taxon>Streptophyta</taxon>
        <taxon>Embryophyta</taxon>
        <taxon>Tracheophyta</taxon>
        <taxon>Spermatophyta</taxon>
        <taxon>Magnoliopsida</taxon>
        <taxon>eudicotyledons</taxon>
        <taxon>Gunneridae</taxon>
        <taxon>Pentapetalae</taxon>
        <taxon>rosids</taxon>
        <taxon>fabids</taxon>
        <taxon>Fabales</taxon>
        <taxon>Fabaceae</taxon>
        <taxon>Papilionoideae</taxon>
        <taxon>50 kb inversion clade</taxon>
        <taxon>NPAAA clade</taxon>
        <taxon>Hologalegina</taxon>
        <taxon>IRL clade</taxon>
        <taxon>Trifolieae</taxon>
        <taxon>Medicago</taxon>
    </lineage>
</organism>
<reference evidence="3" key="3">
    <citation type="submission" date="2015-04" db="UniProtKB">
        <authorList>
            <consortium name="EnsemblPlants"/>
        </authorList>
    </citation>
    <scope>IDENTIFICATION</scope>
    <source>
        <strain evidence="3">cv. Jemalong A17</strain>
    </source>
</reference>
<dbReference type="PANTHER" id="PTHR31672:SF13">
    <property type="entry name" value="F-BOX PROTEIN CPR30-LIKE"/>
    <property type="match status" value="1"/>
</dbReference>
<dbReference type="PANTHER" id="PTHR31672">
    <property type="entry name" value="BNACNNG10540D PROTEIN"/>
    <property type="match status" value="1"/>
</dbReference>
<sequence length="170" mass="19807">MTTASEKNHIHNDISFSIISKLPLKFLKRFACVCKPWSLLFENPIFMNMFRNNLMSTTNHGDACLFLKHMLRSRGYHYSMYLLSSERFQNKVKLDWPPLFQKDDSDVFILDSCINGIVCLFRVDHITVVLWNPATHEFKLVPTDLIAPPPDYSTSETLHGFGYDHVQDDY</sequence>
<evidence type="ECO:0000259" key="1">
    <source>
        <dbReference type="Pfam" id="PF00646"/>
    </source>
</evidence>
<reference evidence="2 4" key="2">
    <citation type="journal article" date="2014" name="BMC Genomics">
        <title>An improved genome release (version Mt4.0) for the model legume Medicago truncatula.</title>
        <authorList>
            <person name="Tang H."/>
            <person name="Krishnakumar V."/>
            <person name="Bidwell S."/>
            <person name="Rosen B."/>
            <person name="Chan A."/>
            <person name="Zhou S."/>
            <person name="Gentzbittel L."/>
            <person name="Childs K.L."/>
            <person name="Yandell M."/>
            <person name="Gundlach H."/>
            <person name="Mayer K.F."/>
            <person name="Schwartz D.C."/>
            <person name="Town C.D."/>
        </authorList>
    </citation>
    <scope>GENOME REANNOTATION</scope>
    <source>
        <strain evidence="3 4">cv. Jemalong A17</strain>
    </source>
</reference>
<proteinExistence type="predicted"/>
<dbReference type="AlphaFoldDB" id="G7L9D7"/>
<reference evidence="2 4" key="1">
    <citation type="journal article" date="2011" name="Nature">
        <title>The Medicago genome provides insight into the evolution of rhizobial symbioses.</title>
        <authorList>
            <person name="Young N.D."/>
            <person name="Debelle F."/>
            <person name="Oldroyd G.E."/>
            <person name="Geurts R."/>
            <person name="Cannon S.B."/>
            <person name="Udvardi M.K."/>
            <person name="Benedito V.A."/>
            <person name="Mayer K.F."/>
            <person name="Gouzy J."/>
            <person name="Schoof H."/>
            <person name="Van de Peer Y."/>
            <person name="Proost S."/>
            <person name="Cook D.R."/>
            <person name="Meyers B.C."/>
            <person name="Spannagl M."/>
            <person name="Cheung F."/>
            <person name="De Mita S."/>
            <person name="Krishnakumar V."/>
            <person name="Gundlach H."/>
            <person name="Zhou S."/>
            <person name="Mudge J."/>
            <person name="Bharti A.K."/>
            <person name="Murray J.D."/>
            <person name="Naoumkina M.A."/>
            <person name="Rosen B."/>
            <person name="Silverstein K.A."/>
            <person name="Tang H."/>
            <person name="Rombauts S."/>
            <person name="Zhao P.X."/>
            <person name="Zhou P."/>
            <person name="Barbe V."/>
            <person name="Bardou P."/>
            <person name="Bechner M."/>
            <person name="Bellec A."/>
            <person name="Berger A."/>
            <person name="Berges H."/>
            <person name="Bidwell S."/>
            <person name="Bisseling T."/>
            <person name="Choisne N."/>
            <person name="Couloux A."/>
            <person name="Denny R."/>
            <person name="Deshpande S."/>
            <person name="Dai X."/>
            <person name="Doyle J.J."/>
            <person name="Dudez A.M."/>
            <person name="Farmer A.D."/>
            <person name="Fouteau S."/>
            <person name="Franken C."/>
            <person name="Gibelin C."/>
            <person name="Gish J."/>
            <person name="Goldstein S."/>
            <person name="Gonzalez A.J."/>
            <person name="Green P.J."/>
            <person name="Hallab A."/>
            <person name="Hartog M."/>
            <person name="Hua A."/>
            <person name="Humphray S.J."/>
            <person name="Jeong D.H."/>
            <person name="Jing Y."/>
            <person name="Jocker A."/>
            <person name="Kenton S.M."/>
            <person name="Kim D.J."/>
            <person name="Klee K."/>
            <person name="Lai H."/>
            <person name="Lang C."/>
            <person name="Lin S."/>
            <person name="Macmil S.L."/>
            <person name="Magdelenat G."/>
            <person name="Matthews L."/>
            <person name="McCorrison J."/>
            <person name="Monaghan E.L."/>
            <person name="Mun J.H."/>
            <person name="Najar F.Z."/>
            <person name="Nicholson C."/>
            <person name="Noirot C."/>
            <person name="O'Bleness M."/>
            <person name="Paule C.R."/>
            <person name="Poulain J."/>
            <person name="Prion F."/>
            <person name="Qin B."/>
            <person name="Qu C."/>
            <person name="Retzel E.F."/>
            <person name="Riddle C."/>
            <person name="Sallet E."/>
            <person name="Samain S."/>
            <person name="Samson N."/>
            <person name="Sanders I."/>
            <person name="Saurat O."/>
            <person name="Scarpelli C."/>
            <person name="Schiex T."/>
            <person name="Segurens B."/>
            <person name="Severin A.J."/>
            <person name="Sherrier D.J."/>
            <person name="Shi R."/>
            <person name="Sims S."/>
            <person name="Singer S.R."/>
            <person name="Sinharoy S."/>
            <person name="Sterck L."/>
            <person name="Viollet A."/>
            <person name="Wang B.B."/>
            <person name="Wang K."/>
            <person name="Wang M."/>
            <person name="Wang X."/>
            <person name="Warfsmann J."/>
            <person name="Weissenbach J."/>
            <person name="White D.D."/>
            <person name="White J.D."/>
            <person name="Wiley G.B."/>
            <person name="Wincker P."/>
            <person name="Xing Y."/>
            <person name="Yang L."/>
            <person name="Yao Z."/>
            <person name="Ying F."/>
            <person name="Zhai J."/>
            <person name="Zhou L."/>
            <person name="Zuber A."/>
            <person name="Denarie J."/>
            <person name="Dixon R.A."/>
            <person name="May G.D."/>
            <person name="Schwartz D.C."/>
            <person name="Rogers J."/>
            <person name="Quetier F."/>
            <person name="Town C.D."/>
            <person name="Roe B.A."/>
        </authorList>
    </citation>
    <scope>NUCLEOTIDE SEQUENCE [LARGE SCALE GENOMIC DNA]</scope>
    <source>
        <strain evidence="2">A17</strain>
        <strain evidence="3 4">cv. Jemalong A17</strain>
    </source>
</reference>
<dbReference type="InterPro" id="IPR050796">
    <property type="entry name" value="SCF_F-box_component"/>
</dbReference>
<evidence type="ECO:0000313" key="3">
    <source>
        <dbReference type="EnsemblPlants" id="AET03605"/>
    </source>
</evidence>
<dbReference type="Proteomes" id="UP000002051">
    <property type="component" value="Chromosome 8"/>
</dbReference>
<dbReference type="EMBL" id="CM001224">
    <property type="protein sequence ID" value="AET03605.1"/>
    <property type="molecule type" value="Genomic_DNA"/>
</dbReference>